<dbReference type="SUPFAM" id="SSF103473">
    <property type="entry name" value="MFS general substrate transporter"/>
    <property type="match status" value="2"/>
</dbReference>
<accession>A0A662Z6R6</accession>
<organism evidence="9 10">
    <name type="scientific">Succinivibrio dextrinosolvens</name>
    <dbReference type="NCBI Taxonomy" id="83771"/>
    <lineage>
        <taxon>Bacteria</taxon>
        <taxon>Pseudomonadati</taxon>
        <taxon>Pseudomonadota</taxon>
        <taxon>Gammaproteobacteria</taxon>
        <taxon>Aeromonadales</taxon>
        <taxon>Succinivibrionaceae</taxon>
        <taxon>Succinivibrio</taxon>
    </lineage>
</organism>
<feature type="transmembrane region" description="Helical" evidence="7">
    <location>
        <begin position="63"/>
        <end position="83"/>
    </location>
</feature>
<evidence type="ECO:0000259" key="8">
    <source>
        <dbReference type="PROSITE" id="PS50850"/>
    </source>
</evidence>
<dbReference type="InterPro" id="IPR020846">
    <property type="entry name" value="MFS_dom"/>
</dbReference>
<evidence type="ECO:0000256" key="7">
    <source>
        <dbReference type="SAM" id="Phobius"/>
    </source>
</evidence>
<dbReference type="EMBL" id="FOSF01000004">
    <property type="protein sequence ID" value="SFJ83740.1"/>
    <property type="molecule type" value="Genomic_DNA"/>
</dbReference>
<keyword evidence="3" id="KW-1003">Cell membrane</keyword>
<keyword evidence="2" id="KW-0813">Transport</keyword>
<evidence type="ECO:0000313" key="9">
    <source>
        <dbReference type="EMBL" id="SFJ83740.1"/>
    </source>
</evidence>
<dbReference type="PANTHER" id="PTHR23522">
    <property type="entry name" value="BLL5896 PROTEIN"/>
    <property type="match status" value="1"/>
</dbReference>
<dbReference type="AlphaFoldDB" id="A0A662Z6R6"/>
<dbReference type="Gene3D" id="1.20.1250.20">
    <property type="entry name" value="MFS general substrate transporter like domains"/>
    <property type="match status" value="2"/>
</dbReference>
<reference evidence="9 10" key="1">
    <citation type="submission" date="2016-10" db="EMBL/GenBank/DDBJ databases">
        <authorList>
            <person name="Varghese N."/>
            <person name="Submissions S."/>
        </authorList>
    </citation>
    <scope>NUCLEOTIDE SEQUENCE [LARGE SCALE GENOMIC DNA]</scope>
    <source>
        <strain evidence="9 10">22B</strain>
    </source>
</reference>
<evidence type="ECO:0000256" key="1">
    <source>
        <dbReference type="ARBA" id="ARBA00004651"/>
    </source>
</evidence>
<feature type="transmembrane region" description="Helical" evidence="7">
    <location>
        <begin position="38"/>
        <end position="57"/>
    </location>
</feature>
<evidence type="ECO:0000256" key="3">
    <source>
        <dbReference type="ARBA" id="ARBA00022475"/>
    </source>
</evidence>
<feature type="transmembrane region" description="Helical" evidence="7">
    <location>
        <begin position="90"/>
        <end position="112"/>
    </location>
</feature>
<feature type="transmembrane region" description="Helical" evidence="7">
    <location>
        <begin position="161"/>
        <end position="178"/>
    </location>
</feature>
<feature type="transmembrane region" description="Helical" evidence="7">
    <location>
        <begin position="310"/>
        <end position="329"/>
    </location>
</feature>
<feature type="transmembrane region" description="Helical" evidence="7">
    <location>
        <begin position="335"/>
        <end position="354"/>
    </location>
</feature>
<feature type="transmembrane region" description="Helical" evidence="7">
    <location>
        <begin position="124"/>
        <end position="149"/>
    </location>
</feature>
<dbReference type="GO" id="GO:0015212">
    <property type="term" value="F:cytidine transmembrane transporter activity"/>
    <property type="evidence" value="ECO:0007669"/>
    <property type="project" value="TreeGrafter"/>
</dbReference>
<protein>
    <submittedName>
        <fullName evidence="9">MFS transporter, NHS family, nucleoside permease</fullName>
    </submittedName>
</protein>
<keyword evidence="5 7" id="KW-1133">Transmembrane helix</keyword>
<name>A0A662Z6R6_9GAMM</name>
<dbReference type="GO" id="GO:0015213">
    <property type="term" value="F:uridine transmembrane transporter activity"/>
    <property type="evidence" value="ECO:0007669"/>
    <property type="project" value="TreeGrafter"/>
</dbReference>
<evidence type="ECO:0000256" key="6">
    <source>
        <dbReference type="ARBA" id="ARBA00023136"/>
    </source>
</evidence>
<evidence type="ECO:0000256" key="4">
    <source>
        <dbReference type="ARBA" id="ARBA00022692"/>
    </source>
</evidence>
<feature type="transmembrane region" description="Helical" evidence="7">
    <location>
        <begin position="6"/>
        <end position="26"/>
    </location>
</feature>
<comment type="subcellular location">
    <subcellularLocation>
        <location evidence="1">Cell membrane</location>
        <topology evidence="1">Multi-pass membrane protein</topology>
    </subcellularLocation>
</comment>
<keyword evidence="10" id="KW-1185">Reference proteome</keyword>
<feature type="transmembrane region" description="Helical" evidence="7">
    <location>
        <begin position="190"/>
        <end position="210"/>
    </location>
</feature>
<dbReference type="Pfam" id="PF03825">
    <property type="entry name" value="Nuc_H_symport"/>
    <property type="match status" value="1"/>
</dbReference>
<feature type="transmembrane region" description="Helical" evidence="7">
    <location>
        <begin position="408"/>
        <end position="430"/>
    </location>
</feature>
<dbReference type="Proteomes" id="UP000243374">
    <property type="component" value="Unassembled WGS sequence"/>
</dbReference>
<proteinExistence type="predicted"/>
<feature type="domain" description="Major facilitator superfamily (MFS) profile" evidence="8">
    <location>
        <begin position="237"/>
        <end position="447"/>
    </location>
</feature>
<dbReference type="PROSITE" id="PS50850">
    <property type="entry name" value="MFS"/>
    <property type="match status" value="1"/>
</dbReference>
<keyword evidence="4 7" id="KW-0812">Transmembrane</keyword>
<dbReference type="GO" id="GO:0005886">
    <property type="term" value="C:plasma membrane"/>
    <property type="evidence" value="ECO:0007669"/>
    <property type="project" value="UniProtKB-SubCell"/>
</dbReference>
<gene>
    <name evidence="9" type="ORF">SAMN04487865_100418</name>
</gene>
<dbReference type="InterPro" id="IPR004740">
    <property type="entry name" value="Nuc_H_symport"/>
</dbReference>
<dbReference type="InterPro" id="IPR036259">
    <property type="entry name" value="MFS_trans_sf"/>
</dbReference>
<sequence length="447" mass="50232">MIVFHFVRIKLLCFIFTIDSGVAMSIKVRLAILNFLHMGAWGAYLISMGNYFVHIGLANRIGSFYALIGIVSFFTPTIAGIIADRYIQPVRVLGLCHLLCGLGMLVLFYIGGSPDAGLLYSKMYLVYFFCIACYMGSYSLVLSVSYTLLEQEHLDTVKHFPSIRVFGSIGFVVFMWLTDLFNFEASEKQFMLSGIVSLVFFLYTFTLPVCEQQKQLEHQTIREMFGLNAFGLFKNKELCIFFIFSALLGINLQIANAYGTPYLSSFSKMAEYADSFAVKHSNILYSLSQISECACLLLIPFFLKRFGIKAVMLLAMAAWALRFFFLGAGNPGSGLYLLILSMVVYGFAFDFFVISSSIYIDKKAPNNIRSSAQGLFWMMANGVGSSVGSMFAQSVINMNTENDGTIDWYPSWMSFSIYALVICILFFFMFHPKVEEEETNPAGEKPV</sequence>
<evidence type="ECO:0000313" key="10">
    <source>
        <dbReference type="Proteomes" id="UP000243374"/>
    </source>
</evidence>
<keyword evidence="6 7" id="KW-0472">Membrane</keyword>
<evidence type="ECO:0000256" key="5">
    <source>
        <dbReference type="ARBA" id="ARBA00022989"/>
    </source>
</evidence>
<dbReference type="PANTHER" id="PTHR23522:SF4">
    <property type="entry name" value="NUCLEOSIDE PERMEASE NUPG-RELATED"/>
    <property type="match status" value="1"/>
</dbReference>
<feature type="transmembrane region" description="Helical" evidence="7">
    <location>
        <begin position="238"/>
        <end position="263"/>
    </location>
</feature>
<feature type="transmembrane region" description="Helical" evidence="7">
    <location>
        <begin position="375"/>
        <end position="396"/>
    </location>
</feature>
<evidence type="ECO:0000256" key="2">
    <source>
        <dbReference type="ARBA" id="ARBA00022448"/>
    </source>
</evidence>